<dbReference type="AlphaFoldDB" id="A0A975U8S3"/>
<keyword evidence="1" id="KW-0436">Ligase</keyword>
<organism evidence="6 7">
    <name type="scientific">Vibrio ostreae</name>
    <dbReference type="NCBI Taxonomy" id="2841925"/>
    <lineage>
        <taxon>Bacteria</taxon>
        <taxon>Pseudomonadati</taxon>
        <taxon>Pseudomonadota</taxon>
        <taxon>Gammaproteobacteria</taxon>
        <taxon>Vibrionales</taxon>
        <taxon>Vibrionaceae</taxon>
        <taxon>Vibrio</taxon>
    </lineage>
</organism>
<dbReference type="EMBL" id="CP076643">
    <property type="protein sequence ID" value="QXO17245.1"/>
    <property type="molecule type" value="Genomic_DNA"/>
</dbReference>
<evidence type="ECO:0000256" key="2">
    <source>
        <dbReference type="ARBA" id="ARBA00022741"/>
    </source>
</evidence>
<feature type="domain" description="ATP-grasp" evidence="5">
    <location>
        <begin position="110"/>
        <end position="300"/>
    </location>
</feature>
<dbReference type="PROSITE" id="PS50975">
    <property type="entry name" value="ATP_GRASP"/>
    <property type="match status" value="1"/>
</dbReference>
<keyword evidence="2 4" id="KW-0547">Nucleotide-binding</keyword>
<dbReference type="Pfam" id="PF13535">
    <property type="entry name" value="ATP-grasp_4"/>
    <property type="match status" value="1"/>
</dbReference>
<dbReference type="GO" id="GO:0046872">
    <property type="term" value="F:metal ion binding"/>
    <property type="evidence" value="ECO:0007669"/>
    <property type="project" value="InterPro"/>
</dbReference>
<dbReference type="KEGG" id="vos:KNV97_17860"/>
<evidence type="ECO:0000256" key="4">
    <source>
        <dbReference type="PROSITE-ProRule" id="PRU00409"/>
    </source>
</evidence>
<protein>
    <submittedName>
        <fullName evidence="6">ATP-grasp domain-containing protein</fullName>
    </submittedName>
</protein>
<accession>A0A975U8S3</accession>
<dbReference type="GO" id="GO:0016874">
    <property type="term" value="F:ligase activity"/>
    <property type="evidence" value="ECO:0007669"/>
    <property type="project" value="UniProtKB-KW"/>
</dbReference>
<proteinExistence type="predicted"/>
<dbReference type="Proteomes" id="UP000694232">
    <property type="component" value="Chromosome 1"/>
</dbReference>
<evidence type="ECO:0000313" key="7">
    <source>
        <dbReference type="Proteomes" id="UP000694232"/>
    </source>
</evidence>
<evidence type="ECO:0000256" key="3">
    <source>
        <dbReference type="ARBA" id="ARBA00022840"/>
    </source>
</evidence>
<dbReference type="PANTHER" id="PTHR43585">
    <property type="entry name" value="FUMIPYRROLE BIOSYNTHESIS PROTEIN C"/>
    <property type="match status" value="1"/>
</dbReference>
<dbReference type="RefSeq" id="WP_218562482.1">
    <property type="nucleotide sequence ID" value="NZ_CP076643.1"/>
</dbReference>
<gene>
    <name evidence="6" type="ORF">KNV97_17860</name>
</gene>
<name>A0A975U8S3_9VIBR</name>
<evidence type="ECO:0000256" key="1">
    <source>
        <dbReference type="ARBA" id="ARBA00022598"/>
    </source>
</evidence>
<evidence type="ECO:0000313" key="6">
    <source>
        <dbReference type="EMBL" id="QXO17245.1"/>
    </source>
</evidence>
<dbReference type="PANTHER" id="PTHR43585:SF2">
    <property type="entry name" value="ATP-GRASP ENZYME FSQD"/>
    <property type="match status" value="1"/>
</dbReference>
<dbReference type="InterPro" id="IPR011761">
    <property type="entry name" value="ATP-grasp"/>
</dbReference>
<dbReference type="InterPro" id="IPR052032">
    <property type="entry name" value="ATP-dep_AA_Ligase"/>
</dbReference>
<reference evidence="6" key="1">
    <citation type="submission" date="2021-06" db="EMBL/GenBank/DDBJ databases">
        <title>Vibrio nov. sp., novel gut bacterium isolated from Yellow Sea oyster.</title>
        <authorList>
            <person name="Muhammad N."/>
            <person name="Nguyen T.H."/>
            <person name="Lee Y.-J."/>
            <person name="Ko J."/>
            <person name="Kim S.-G."/>
        </authorList>
    </citation>
    <scope>NUCLEOTIDE SEQUENCE</scope>
    <source>
        <strain evidence="6">OG9-811</strain>
    </source>
</reference>
<keyword evidence="7" id="KW-1185">Reference proteome</keyword>
<sequence length="369" mass="41265">MKNFLVLGIGNAQVDLLRYLKLKNEFCVYALSNSMEGRGYQYADKFDLIDITDKEAVLQYALENNINYIYSIGSDVAMPTVAYVAEKLSLPCFVNYTTALTCNNKDMFRKELADCYGSVPHVVITSLDQLDSVACLRFPVIVKPVDSQGQRGVGTAASVQEVKALYDEAITHSRSGKVIVEEKIEGEEISVNAYVSNSELVFSLSSGRVSWPQFDGGVIHKHFLPSAISEVAEANVQRLVKKSIAKLDITNGPVYFQIKMNGDEPYLIEVTPRFDGCHMWKLIKEANGIDLLNILVNHLMGEAPKLSTVSTSSQPFILEFHCFPPEHVFVTPEKDDQAVYEELYYCNGDTVRRMNGKMEKCGYKVYPSV</sequence>
<dbReference type="GO" id="GO:0005524">
    <property type="term" value="F:ATP binding"/>
    <property type="evidence" value="ECO:0007669"/>
    <property type="project" value="UniProtKB-UniRule"/>
</dbReference>
<evidence type="ECO:0000259" key="5">
    <source>
        <dbReference type="PROSITE" id="PS50975"/>
    </source>
</evidence>
<keyword evidence="3 4" id="KW-0067">ATP-binding</keyword>